<dbReference type="AlphaFoldDB" id="A0A5C6E630"/>
<name>A0A5C6E630_9BACT</name>
<accession>A0A5C6E630</accession>
<keyword evidence="2" id="KW-1185">Reference proteome</keyword>
<gene>
    <name evidence="1" type="ORF">Q31b_19180</name>
</gene>
<protein>
    <submittedName>
        <fullName evidence="1">Uncharacterized protein</fullName>
    </submittedName>
</protein>
<sequence>MKGSGMKVNVFVCPHDGYSVNGNDSLVWLKEFEEYRKRLGPPKETTEVVALFSGQRPTHHRWCVALRASGSVVIHSGGSRHRQRMFRPPA</sequence>
<organism evidence="1 2">
    <name type="scientific">Novipirellula aureliae</name>
    <dbReference type="NCBI Taxonomy" id="2527966"/>
    <lineage>
        <taxon>Bacteria</taxon>
        <taxon>Pseudomonadati</taxon>
        <taxon>Planctomycetota</taxon>
        <taxon>Planctomycetia</taxon>
        <taxon>Pirellulales</taxon>
        <taxon>Pirellulaceae</taxon>
        <taxon>Novipirellula</taxon>
    </lineage>
</organism>
<reference evidence="1 2" key="1">
    <citation type="submission" date="2019-02" db="EMBL/GenBank/DDBJ databases">
        <title>Deep-cultivation of Planctomycetes and their phenomic and genomic characterization uncovers novel biology.</title>
        <authorList>
            <person name="Wiegand S."/>
            <person name="Jogler M."/>
            <person name="Boedeker C."/>
            <person name="Pinto D."/>
            <person name="Vollmers J."/>
            <person name="Rivas-Marin E."/>
            <person name="Kohn T."/>
            <person name="Peeters S.H."/>
            <person name="Heuer A."/>
            <person name="Rast P."/>
            <person name="Oberbeckmann S."/>
            <person name="Bunk B."/>
            <person name="Jeske O."/>
            <person name="Meyerdierks A."/>
            <person name="Storesund J.E."/>
            <person name="Kallscheuer N."/>
            <person name="Luecker S."/>
            <person name="Lage O.M."/>
            <person name="Pohl T."/>
            <person name="Merkel B.J."/>
            <person name="Hornburger P."/>
            <person name="Mueller R.-W."/>
            <person name="Bruemmer F."/>
            <person name="Labrenz M."/>
            <person name="Spormann A.M."/>
            <person name="Op Den Camp H."/>
            <person name="Overmann J."/>
            <person name="Amann R."/>
            <person name="Jetten M.S.M."/>
            <person name="Mascher T."/>
            <person name="Medema M.H."/>
            <person name="Devos D.P."/>
            <person name="Kaster A.-K."/>
            <person name="Ovreas L."/>
            <person name="Rohde M."/>
            <person name="Galperin M.Y."/>
            <person name="Jogler C."/>
        </authorList>
    </citation>
    <scope>NUCLEOTIDE SEQUENCE [LARGE SCALE GENOMIC DNA]</scope>
    <source>
        <strain evidence="1 2">Q31b</strain>
    </source>
</reference>
<dbReference type="Proteomes" id="UP000315471">
    <property type="component" value="Unassembled WGS sequence"/>
</dbReference>
<evidence type="ECO:0000313" key="2">
    <source>
        <dbReference type="Proteomes" id="UP000315471"/>
    </source>
</evidence>
<evidence type="ECO:0000313" key="1">
    <source>
        <dbReference type="EMBL" id="TWU44382.1"/>
    </source>
</evidence>
<comment type="caution">
    <text evidence="1">The sequence shown here is derived from an EMBL/GenBank/DDBJ whole genome shotgun (WGS) entry which is preliminary data.</text>
</comment>
<proteinExistence type="predicted"/>
<dbReference type="EMBL" id="SJPY01000002">
    <property type="protein sequence ID" value="TWU44382.1"/>
    <property type="molecule type" value="Genomic_DNA"/>
</dbReference>